<gene>
    <name evidence="14" type="ORF">B0H67DRAFT_478897</name>
</gene>
<keyword evidence="10 12" id="KW-0496">Mitochondrion</keyword>
<evidence type="ECO:0000256" key="7">
    <source>
        <dbReference type="ARBA" id="ARBA00022946"/>
    </source>
</evidence>
<keyword evidence="15" id="KW-1185">Reference proteome</keyword>
<keyword evidence="3 12" id="KW-0813">Transport</keyword>
<keyword evidence="4 12" id="KW-0812">Transmembrane</keyword>
<keyword evidence="6 12" id="KW-0653">Protein transport</keyword>
<keyword evidence="11 12" id="KW-0472">Membrane</keyword>
<name>A0AA40E7C1_9PEZI</name>
<evidence type="ECO:0000256" key="5">
    <source>
        <dbReference type="ARBA" id="ARBA00022792"/>
    </source>
</evidence>
<evidence type="ECO:0000256" key="4">
    <source>
        <dbReference type="ARBA" id="ARBA00022692"/>
    </source>
</evidence>
<dbReference type="GO" id="GO:0001405">
    <property type="term" value="C:PAM complex, Tim23 associated import motor"/>
    <property type="evidence" value="ECO:0007669"/>
    <property type="project" value="UniProtKB-UniRule"/>
</dbReference>
<protein>
    <recommendedName>
        <fullName evidence="12">Presequence translocated-associated motor subunit PAM17</fullName>
    </recommendedName>
</protein>
<evidence type="ECO:0000256" key="12">
    <source>
        <dbReference type="RuleBase" id="RU367146"/>
    </source>
</evidence>
<comment type="function">
    <text evidence="12">Component of the PAM complex, a complex required for the translocation of transit peptide-containing proteins from the inner membrane into the mitochondrial matrix in an ATP-dependent manner.</text>
</comment>
<evidence type="ECO:0000313" key="15">
    <source>
        <dbReference type="Proteomes" id="UP001172102"/>
    </source>
</evidence>
<keyword evidence="5 12" id="KW-0999">Mitochondrion inner membrane</keyword>
<evidence type="ECO:0000256" key="1">
    <source>
        <dbReference type="ARBA" id="ARBA00004448"/>
    </source>
</evidence>
<evidence type="ECO:0000256" key="13">
    <source>
        <dbReference type="SAM" id="MobiDB-lite"/>
    </source>
</evidence>
<feature type="compositionally biased region" description="Low complexity" evidence="13">
    <location>
        <begin position="87"/>
        <end position="97"/>
    </location>
</feature>
<feature type="compositionally biased region" description="Low complexity" evidence="13">
    <location>
        <begin position="105"/>
        <end position="118"/>
    </location>
</feature>
<evidence type="ECO:0000256" key="10">
    <source>
        <dbReference type="ARBA" id="ARBA00023128"/>
    </source>
</evidence>
<feature type="transmembrane region" description="Helical" evidence="12">
    <location>
        <begin position="183"/>
        <end position="206"/>
    </location>
</feature>
<dbReference type="EMBL" id="JAUKUA010000001">
    <property type="protein sequence ID" value="KAK0730954.1"/>
    <property type="molecule type" value="Genomic_DNA"/>
</dbReference>
<dbReference type="AlphaFoldDB" id="A0AA40E7C1"/>
<comment type="subunit">
    <text evidence="12">Component of the PAM complex.</text>
</comment>
<comment type="caution">
    <text evidence="14">The sequence shown here is derived from an EMBL/GenBank/DDBJ whole genome shotgun (WGS) entry which is preliminary data.</text>
</comment>
<feature type="transmembrane region" description="Helical" evidence="12">
    <location>
        <begin position="144"/>
        <end position="163"/>
    </location>
</feature>
<comment type="similarity">
    <text evidence="2 12">Belongs to the PAM17 family.</text>
</comment>
<evidence type="ECO:0000256" key="8">
    <source>
        <dbReference type="ARBA" id="ARBA00022989"/>
    </source>
</evidence>
<dbReference type="Proteomes" id="UP001172102">
    <property type="component" value="Unassembled WGS sequence"/>
</dbReference>
<feature type="region of interest" description="Disordered" evidence="13">
    <location>
        <begin position="64"/>
        <end position="121"/>
    </location>
</feature>
<organism evidence="14 15">
    <name type="scientific">Lasiosphaeris hirsuta</name>
    <dbReference type="NCBI Taxonomy" id="260670"/>
    <lineage>
        <taxon>Eukaryota</taxon>
        <taxon>Fungi</taxon>
        <taxon>Dikarya</taxon>
        <taxon>Ascomycota</taxon>
        <taxon>Pezizomycotina</taxon>
        <taxon>Sordariomycetes</taxon>
        <taxon>Sordariomycetidae</taxon>
        <taxon>Sordariales</taxon>
        <taxon>Lasiosphaeriaceae</taxon>
        <taxon>Lasiosphaeris</taxon>
    </lineage>
</organism>
<reference evidence="14" key="1">
    <citation type="submission" date="2023-06" db="EMBL/GenBank/DDBJ databases">
        <title>Genome-scale phylogeny and comparative genomics of the fungal order Sordariales.</title>
        <authorList>
            <consortium name="Lawrence Berkeley National Laboratory"/>
            <person name="Hensen N."/>
            <person name="Bonometti L."/>
            <person name="Westerberg I."/>
            <person name="Brannstrom I.O."/>
            <person name="Guillou S."/>
            <person name="Cros-Aarteil S."/>
            <person name="Calhoun S."/>
            <person name="Haridas S."/>
            <person name="Kuo A."/>
            <person name="Mondo S."/>
            <person name="Pangilinan J."/>
            <person name="Riley R."/>
            <person name="Labutti K."/>
            <person name="Andreopoulos B."/>
            <person name="Lipzen A."/>
            <person name="Chen C."/>
            <person name="Yanf M."/>
            <person name="Daum C."/>
            <person name="Ng V."/>
            <person name="Clum A."/>
            <person name="Steindorff A."/>
            <person name="Ohm R."/>
            <person name="Martin F."/>
            <person name="Silar P."/>
            <person name="Natvig D."/>
            <person name="Lalanne C."/>
            <person name="Gautier V."/>
            <person name="Ament-Velasquez S.L."/>
            <person name="Kruys A."/>
            <person name="Hutchinson M.I."/>
            <person name="Powell A.J."/>
            <person name="Barry K."/>
            <person name="Miller A.N."/>
            <person name="Grigoriev I.V."/>
            <person name="Debuchy R."/>
            <person name="Gladieux P."/>
            <person name="Thoren M.H."/>
            <person name="Johannesson H."/>
        </authorList>
    </citation>
    <scope>NUCLEOTIDE SEQUENCE</scope>
    <source>
        <strain evidence="14">SMH4607-1</strain>
    </source>
</reference>
<feature type="compositionally biased region" description="Low complexity" evidence="13">
    <location>
        <begin position="64"/>
        <end position="80"/>
    </location>
</feature>
<accession>A0AA40E7C1</accession>
<evidence type="ECO:0000256" key="2">
    <source>
        <dbReference type="ARBA" id="ARBA00006837"/>
    </source>
</evidence>
<sequence length="274" mass="29432">MLTSTATMIRSGVGRSVALPPVLFRGSACPYSTAIISPFSMGSKPSRPSKPSPTRQATCIRALSTAASPTPSPSPFTLTLRVRTQPPRRNASSNSARPRTDAEVDASAAEAAASAQVASHPGQEPLDWNTFFKLRKTRRRLQQVFGVVIALAGGTSGAILLGTSLGDSIVGNVPLDPMVTMGLVTFSCAALGWLVGPIMGTVIFNAMKGKFKGQMAVKESQFFVRIKKHRVDPTLSSMNNPVPDFYGEKISSVAGYRQWLKDQRAYIKKRSNFL</sequence>
<keyword evidence="7" id="KW-0809">Transit peptide</keyword>
<dbReference type="Pfam" id="PF08566">
    <property type="entry name" value="Pam17"/>
    <property type="match status" value="1"/>
</dbReference>
<keyword evidence="8 12" id="KW-1133">Transmembrane helix</keyword>
<proteinExistence type="inferred from homology"/>
<evidence type="ECO:0000256" key="9">
    <source>
        <dbReference type="ARBA" id="ARBA00023010"/>
    </source>
</evidence>
<evidence type="ECO:0000256" key="6">
    <source>
        <dbReference type="ARBA" id="ARBA00022927"/>
    </source>
</evidence>
<evidence type="ECO:0000256" key="3">
    <source>
        <dbReference type="ARBA" id="ARBA00022448"/>
    </source>
</evidence>
<evidence type="ECO:0000313" key="14">
    <source>
        <dbReference type="EMBL" id="KAK0730954.1"/>
    </source>
</evidence>
<dbReference type="InterPro" id="IPR013875">
    <property type="entry name" value="Pam17"/>
</dbReference>
<dbReference type="GO" id="GO:0030150">
    <property type="term" value="P:protein import into mitochondrial matrix"/>
    <property type="evidence" value="ECO:0007669"/>
    <property type="project" value="UniProtKB-UniRule"/>
</dbReference>
<evidence type="ECO:0000256" key="11">
    <source>
        <dbReference type="ARBA" id="ARBA00023136"/>
    </source>
</evidence>
<comment type="subcellular location">
    <subcellularLocation>
        <location evidence="1 12">Mitochondrion inner membrane</location>
        <topology evidence="1 12">Multi-pass membrane protein</topology>
    </subcellularLocation>
</comment>
<keyword evidence="9 12" id="KW-0811">Translocation</keyword>
<dbReference type="PANTHER" id="PTHR28021:SF1">
    <property type="entry name" value="PRESEQUENCE TRANSLOCATED-ASSOCIATED MOTOR SUBUNIT PAM17, MITOCHONDRIAL"/>
    <property type="match status" value="1"/>
</dbReference>
<dbReference type="PANTHER" id="PTHR28021">
    <property type="entry name" value="PRESEQUENCE TRANSLOCATED-ASSOCIATED MOTOR SUBUNIT PAM17, MITOCHONDRIAL"/>
    <property type="match status" value="1"/>
</dbReference>